<dbReference type="SUPFAM" id="SSF51735">
    <property type="entry name" value="NAD(P)-binding Rossmann-fold domains"/>
    <property type="match status" value="1"/>
</dbReference>
<proteinExistence type="inferred from homology"/>
<dbReference type="PANTHER" id="PTHR43976:SF16">
    <property type="entry name" value="SHORT-CHAIN DEHYDROGENASE_REDUCTASE FAMILY PROTEIN"/>
    <property type="match status" value="1"/>
</dbReference>
<dbReference type="PANTHER" id="PTHR43976">
    <property type="entry name" value="SHORT CHAIN DEHYDROGENASE"/>
    <property type="match status" value="1"/>
</dbReference>
<dbReference type="SMART" id="SM00822">
    <property type="entry name" value="PKS_KR"/>
    <property type="match status" value="1"/>
</dbReference>
<organism evidence="6 7">
    <name type="scientific">Granulicella arctica</name>
    <dbReference type="NCBI Taxonomy" id="940613"/>
    <lineage>
        <taxon>Bacteria</taxon>
        <taxon>Pseudomonadati</taxon>
        <taxon>Acidobacteriota</taxon>
        <taxon>Terriglobia</taxon>
        <taxon>Terriglobales</taxon>
        <taxon>Acidobacteriaceae</taxon>
        <taxon>Granulicella</taxon>
    </lineage>
</organism>
<dbReference type="Gene3D" id="3.40.50.720">
    <property type="entry name" value="NAD(P)-binding Rossmann-like Domain"/>
    <property type="match status" value="1"/>
</dbReference>
<protein>
    <submittedName>
        <fullName evidence="6">NAD(P)-dependent dehydrogenase (Short-subunit alcohol dehydrogenase family)</fullName>
    </submittedName>
</protein>
<reference evidence="6 7" key="1">
    <citation type="submission" date="2020-07" db="EMBL/GenBank/DDBJ databases">
        <title>Genomic Encyclopedia of Type Strains, Phase IV (KMG-V): Genome sequencing to study the core and pangenomes of soil and plant-associated prokaryotes.</title>
        <authorList>
            <person name="Whitman W."/>
        </authorList>
    </citation>
    <scope>NUCLEOTIDE SEQUENCE [LARGE SCALE GENOMIC DNA]</scope>
    <source>
        <strain evidence="6 7">X4EP2</strain>
    </source>
</reference>
<name>A0A7Y9TKD1_9BACT</name>
<dbReference type="PRINTS" id="PR00080">
    <property type="entry name" value="SDRFAMILY"/>
</dbReference>
<dbReference type="InterPro" id="IPR051911">
    <property type="entry name" value="SDR_oxidoreductase"/>
</dbReference>
<dbReference type="PRINTS" id="PR00081">
    <property type="entry name" value="GDHRDH"/>
</dbReference>
<dbReference type="GO" id="GO:0016491">
    <property type="term" value="F:oxidoreductase activity"/>
    <property type="evidence" value="ECO:0007669"/>
    <property type="project" value="UniProtKB-KW"/>
</dbReference>
<dbReference type="Proteomes" id="UP000589520">
    <property type="component" value="Unassembled WGS sequence"/>
</dbReference>
<dbReference type="PROSITE" id="PS00061">
    <property type="entry name" value="ADH_SHORT"/>
    <property type="match status" value="1"/>
</dbReference>
<sequence>MALNTQPRIWFITGASTGFGRHLAEEILASGGKVIATARSVDKIADLEVRYPGSAIALALDVTDQGQVDSAVTQAFAKFGCVDVLVNNAGYGLAGAIEEAAEAEFMPVFETNVFGLIRVTRSFLPYLRKQRSGHILNLSSIGGLIGSAGWGYYNASKFAVNGFSEALAAELAPLGIHVTIVEPGPFRTDFLSRSGVEAKQRIADYDATAGKTRAYFRNEAGKQKGDPIKAVRAMIAAVESSDPPKHLVLGALAYNRMAARLEQWSRELKAGEPTSLGADFPDTPEKNAYPEAS</sequence>
<evidence type="ECO:0000256" key="3">
    <source>
        <dbReference type="RuleBase" id="RU000363"/>
    </source>
</evidence>
<evidence type="ECO:0000256" key="1">
    <source>
        <dbReference type="ARBA" id="ARBA00006484"/>
    </source>
</evidence>
<gene>
    <name evidence="6" type="ORF">HDF17_001424</name>
</gene>
<feature type="domain" description="Ketoreductase" evidence="5">
    <location>
        <begin position="8"/>
        <end position="189"/>
    </location>
</feature>
<dbReference type="EMBL" id="JACCCW010000001">
    <property type="protein sequence ID" value="NYF79137.1"/>
    <property type="molecule type" value="Genomic_DNA"/>
</dbReference>
<evidence type="ECO:0000259" key="5">
    <source>
        <dbReference type="SMART" id="SM00822"/>
    </source>
</evidence>
<comment type="caution">
    <text evidence="6">The sequence shown here is derived from an EMBL/GenBank/DDBJ whole genome shotgun (WGS) entry which is preliminary data.</text>
</comment>
<accession>A0A7Y9TKD1</accession>
<dbReference type="InterPro" id="IPR036291">
    <property type="entry name" value="NAD(P)-bd_dom_sf"/>
</dbReference>
<dbReference type="Pfam" id="PF00106">
    <property type="entry name" value="adh_short"/>
    <property type="match status" value="1"/>
</dbReference>
<evidence type="ECO:0000256" key="2">
    <source>
        <dbReference type="ARBA" id="ARBA00023002"/>
    </source>
</evidence>
<dbReference type="NCBIfam" id="NF004824">
    <property type="entry name" value="PRK06180.1"/>
    <property type="match status" value="1"/>
</dbReference>
<dbReference type="InterPro" id="IPR020904">
    <property type="entry name" value="Sc_DH/Rdtase_CS"/>
</dbReference>
<evidence type="ECO:0000256" key="4">
    <source>
        <dbReference type="SAM" id="MobiDB-lite"/>
    </source>
</evidence>
<evidence type="ECO:0000313" key="6">
    <source>
        <dbReference type="EMBL" id="NYF79137.1"/>
    </source>
</evidence>
<feature type="region of interest" description="Disordered" evidence="4">
    <location>
        <begin position="270"/>
        <end position="293"/>
    </location>
</feature>
<keyword evidence="2" id="KW-0560">Oxidoreductase</keyword>
<dbReference type="RefSeq" id="WP_179489123.1">
    <property type="nucleotide sequence ID" value="NZ_JACCCW010000001.1"/>
</dbReference>
<comment type="similarity">
    <text evidence="1 3">Belongs to the short-chain dehydrogenases/reductases (SDR) family.</text>
</comment>
<dbReference type="AlphaFoldDB" id="A0A7Y9TKD1"/>
<dbReference type="InterPro" id="IPR057326">
    <property type="entry name" value="KR_dom"/>
</dbReference>
<evidence type="ECO:0000313" key="7">
    <source>
        <dbReference type="Proteomes" id="UP000589520"/>
    </source>
</evidence>
<keyword evidence="7" id="KW-1185">Reference proteome</keyword>
<dbReference type="CDD" id="cd05374">
    <property type="entry name" value="17beta-HSD-like_SDR_c"/>
    <property type="match status" value="1"/>
</dbReference>
<dbReference type="InterPro" id="IPR002347">
    <property type="entry name" value="SDR_fam"/>
</dbReference>